<name>A0AAV6NQW9_9ROSI</name>
<keyword evidence="2" id="KW-0472">Membrane</keyword>
<evidence type="ECO:0000313" key="3">
    <source>
        <dbReference type="EMBL" id="KAG6601455.1"/>
    </source>
</evidence>
<feature type="transmembrane region" description="Helical" evidence="2">
    <location>
        <begin position="178"/>
        <end position="211"/>
    </location>
</feature>
<keyword evidence="4" id="KW-1185">Reference proteome</keyword>
<evidence type="ECO:0000256" key="1">
    <source>
        <dbReference type="SAM" id="MobiDB-lite"/>
    </source>
</evidence>
<reference evidence="3 4" key="1">
    <citation type="journal article" date="2021" name="Hortic Res">
        <title>The domestication of Cucurbita argyrosperma as revealed by the genome of its wild relative.</title>
        <authorList>
            <person name="Barrera-Redondo J."/>
            <person name="Sanchez-de la Vega G."/>
            <person name="Aguirre-Liguori J.A."/>
            <person name="Castellanos-Morales G."/>
            <person name="Gutierrez-Guerrero Y.T."/>
            <person name="Aguirre-Dugua X."/>
            <person name="Aguirre-Planter E."/>
            <person name="Tenaillon M.I."/>
            <person name="Lira-Saade R."/>
            <person name="Eguiarte L.E."/>
        </authorList>
    </citation>
    <scope>NUCLEOTIDE SEQUENCE [LARGE SCALE GENOMIC DNA]</scope>
    <source>
        <strain evidence="3">JBR-2021</strain>
    </source>
</reference>
<organism evidence="3 4">
    <name type="scientific">Cucurbita argyrosperma subsp. sororia</name>
    <dbReference type="NCBI Taxonomy" id="37648"/>
    <lineage>
        <taxon>Eukaryota</taxon>
        <taxon>Viridiplantae</taxon>
        <taxon>Streptophyta</taxon>
        <taxon>Embryophyta</taxon>
        <taxon>Tracheophyta</taxon>
        <taxon>Spermatophyta</taxon>
        <taxon>Magnoliopsida</taxon>
        <taxon>eudicotyledons</taxon>
        <taxon>Gunneridae</taxon>
        <taxon>Pentapetalae</taxon>
        <taxon>rosids</taxon>
        <taxon>fabids</taxon>
        <taxon>Cucurbitales</taxon>
        <taxon>Cucurbitaceae</taxon>
        <taxon>Cucurbiteae</taxon>
        <taxon>Cucurbita</taxon>
    </lineage>
</organism>
<feature type="transmembrane region" description="Helical" evidence="2">
    <location>
        <begin position="217"/>
        <end position="248"/>
    </location>
</feature>
<comment type="caution">
    <text evidence="3">The sequence shown here is derived from an EMBL/GenBank/DDBJ whole genome shotgun (WGS) entry which is preliminary data.</text>
</comment>
<keyword evidence="2" id="KW-0812">Transmembrane</keyword>
<feature type="region of interest" description="Disordered" evidence="1">
    <location>
        <begin position="403"/>
        <end position="449"/>
    </location>
</feature>
<protein>
    <recommendedName>
        <fullName evidence="5">Son of sevenless</fullName>
    </recommendedName>
</protein>
<sequence>MELSSSVNSPEIHRDSSPTGKECQDFRLLTVSSQPSDFRIEPDNRFHSMSALEILRETVRILRFNSTAFVVIAILLICPVAAVFLSNVLVDESIVKMLTIRLVLIAKSSGLPLIPIIEHSCQRFAESILASAMCFPLFVTLSLVSKAAVVHTVDCTYAKKRFEASQFFAIVRNIWNRLLLTYASACLAIVGCLTLFLVLLGAVCSTLYALAFSPDLIVFAAVIVGLIFSVIFANAVIICNISIVICVLEDIAGPGALLRSCVVIRGQTQVGLLIFLVSTIGTVFVEGLFEHRVKTLSYGDGSSRIWEGPLLVVMYSFVVLTDSMMNAVFYFSCRSSSMAISNGEQDSSLDMPVSDESTAFLHLLVLEQVLKTVRDSRTSPYRQHRQTMTTVWRLASTISEQQQWGKKRGENVDEGVNVNPKEGDETKLEGDANSGDELNCEIRKRNGDR</sequence>
<dbReference type="EMBL" id="JAGKQH010000004">
    <property type="protein sequence ID" value="KAG6601455.1"/>
    <property type="molecule type" value="Genomic_DNA"/>
</dbReference>
<proteinExistence type="predicted"/>
<feature type="region of interest" description="Disordered" evidence="1">
    <location>
        <begin position="1"/>
        <end position="21"/>
    </location>
</feature>
<dbReference type="PANTHER" id="PTHR33133:SF1">
    <property type="entry name" value="EXPRESSED PROTEIN-RELATED"/>
    <property type="match status" value="1"/>
</dbReference>
<feature type="non-terminal residue" evidence="3">
    <location>
        <position position="1"/>
    </location>
</feature>
<evidence type="ECO:0008006" key="5">
    <source>
        <dbReference type="Google" id="ProtNLM"/>
    </source>
</evidence>
<dbReference type="PANTHER" id="PTHR33133">
    <property type="entry name" value="OS08G0107100 PROTEIN-RELATED"/>
    <property type="match status" value="1"/>
</dbReference>
<evidence type="ECO:0000313" key="4">
    <source>
        <dbReference type="Proteomes" id="UP000685013"/>
    </source>
</evidence>
<gene>
    <name evidence="3" type="ORF">SDJN03_06688</name>
</gene>
<feature type="compositionally biased region" description="Basic and acidic residues" evidence="1">
    <location>
        <begin position="440"/>
        <end position="449"/>
    </location>
</feature>
<dbReference type="AlphaFoldDB" id="A0AAV6NQW9"/>
<dbReference type="Proteomes" id="UP000685013">
    <property type="component" value="Chromosome 4"/>
</dbReference>
<evidence type="ECO:0000256" key="2">
    <source>
        <dbReference type="SAM" id="Phobius"/>
    </source>
</evidence>
<feature type="transmembrane region" description="Helical" evidence="2">
    <location>
        <begin position="129"/>
        <end position="157"/>
    </location>
</feature>
<accession>A0AAV6NQW9</accession>
<keyword evidence="2" id="KW-1133">Transmembrane helix</keyword>
<feature type="transmembrane region" description="Helical" evidence="2">
    <location>
        <begin position="309"/>
        <end position="331"/>
    </location>
</feature>
<feature type="transmembrane region" description="Helical" evidence="2">
    <location>
        <begin position="269"/>
        <end position="289"/>
    </location>
</feature>
<feature type="compositionally biased region" description="Basic and acidic residues" evidence="1">
    <location>
        <begin position="421"/>
        <end position="430"/>
    </location>
</feature>
<feature type="transmembrane region" description="Helical" evidence="2">
    <location>
        <begin position="66"/>
        <end position="86"/>
    </location>
</feature>